<comment type="catalytic activity">
    <reaction evidence="1">
        <text>ATP + protein L-histidine = ADP + protein N-phospho-L-histidine.</text>
        <dbReference type="EC" id="2.7.13.3"/>
    </reaction>
</comment>
<evidence type="ECO:0000256" key="1">
    <source>
        <dbReference type="ARBA" id="ARBA00000085"/>
    </source>
</evidence>
<dbReference type="Pfam" id="PF02518">
    <property type="entry name" value="HATPase_c"/>
    <property type="match status" value="1"/>
</dbReference>
<keyword evidence="4" id="KW-1003">Cell membrane</keyword>
<evidence type="ECO:0000256" key="3">
    <source>
        <dbReference type="ARBA" id="ARBA00012438"/>
    </source>
</evidence>
<feature type="transmembrane region" description="Helical" evidence="14">
    <location>
        <begin position="192"/>
        <end position="211"/>
    </location>
</feature>
<keyword evidence="7 14" id="KW-0812">Transmembrane</keyword>
<evidence type="ECO:0000259" key="15">
    <source>
        <dbReference type="PROSITE" id="PS50109"/>
    </source>
</evidence>
<evidence type="ECO:0000256" key="8">
    <source>
        <dbReference type="ARBA" id="ARBA00022741"/>
    </source>
</evidence>
<dbReference type="InterPro" id="IPR004358">
    <property type="entry name" value="Sig_transdc_His_kin-like_C"/>
</dbReference>
<dbReference type="EC" id="2.7.13.3" evidence="3"/>
<dbReference type="InterPro" id="IPR005467">
    <property type="entry name" value="His_kinase_dom"/>
</dbReference>
<dbReference type="InterPro" id="IPR029151">
    <property type="entry name" value="Sensor-like_sf"/>
</dbReference>
<dbReference type="PRINTS" id="PR00344">
    <property type="entry name" value="BCTRLSENSOR"/>
</dbReference>
<reference evidence="17" key="1">
    <citation type="submission" date="2023-07" db="EMBL/GenBank/DDBJ databases">
        <title>Shewanella mangrovi sp. nov., an acetaldehyde- degrading bacterium isolated from mangrove sediment.</title>
        <authorList>
            <person name="Liu Y."/>
        </authorList>
    </citation>
    <scope>NUCLEOTIDE SEQUENCE [LARGE SCALE GENOMIC DNA]</scope>
    <source>
        <strain evidence="17">C32</strain>
    </source>
</reference>
<dbReference type="Pfam" id="PF17203">
    <property type="entry name" value="sCache_3_2"/>
    <property type="match status" value="1"/>
</dbReference>
<evidence type="ECO:0000313" key="17">
    <source>
        <dbReference type="Proteomes" id="UP001201549"/>
    </source>
</evidence>
<dbReference type="RefSeq" id="WP_238895290.1">
    <property type="nucleotide sequence ID" value="NZ_JAKOGG010000003.1"/>
</dbReference>
<dbReference type="InterPro" id="IPR016120">
    <property type="entry name" value="Sig_transdc_His_kin_SpoOB"/>
</dbReference>
<dbReference type="Gene3D" id="3.30.565.10">
    <property type="entry name" value="Histidine kinase-like ATPase, C-terminal domain"/>
    <property type="match status" value="1"/>
</dbReference>
<dbReference type="SMART" id="SM00387">
    <property type="entry name" value="HATPase_c"/>
    <property type="match status" value="1"/>
</dbReference>
<keyword evidence="5" id="KW-0597">Phosphoprotein</keyword>
<sequence length="563" mass="63139">MNDSGVVARISALLTFNRKRPMKLKRHFITSILLATAWMLTLMSFTVFHLLKTTHDESLEQRSLEMASIIALDPVVINAVQEANQHSGVSIRPYIESLREQTEVTFIVVVNKYGIRLSHPELDRVGQKFVGEDLQPVLQHGTKLSNYAIGSLGKAIRSFAPVIVDGKVEGAVCVGILNEEVAHLFIQQHSQLLIVVLMVLLMAIMLIISLLSKLKRTMQDLEPETVVNMFLEHKRIFNAIRDPIVSVDKSLKITAINDIATKIIAMGSMAAQEYINQPLSRFASGLSKIIESGTGNEYTGTIRLGKLDYRVFIYPLQSGAEQQGYVIIFMSDMQLNELKKELIYYKNYAELLRSKTHEYSNKLNVLSGMLQLQHYDDAIEFIDRESKGHQRIIGNIVRSIQNSTVASLLLAKYNKAAEAGVKYLLDEDNMLQDYSKPVSEKLATILANLIDNAILAAGNNKHNAAPTVQIYVSDRSQHVILEVQDSGAGIAPEIAAHILDFGVSSKDEQEQTGVGLYLVNELVTQLNGSIDWERTEDNTTLFSIYLDKGEIKRYEEESHYHDY</sequence>
<evidence type="ECO:0000256" key="5">
    <source>
        <dbReference type="ARBA" id="ARBA00022553"/>
    </source>
</evidence>
<keyword evidence="8" id="KW-0547">Nucleotide-binding</keyword>
<dbReference type="PROSITE" id="PS50109">
    <property type="entry name" value="HIS_KIN"/>
    <property type="match status" value="1"/>
</dbReference>
<evidence type="ECO:0000256" key="13">
    <source>
        <dbReference type="ARBA" id="ARBA00023136"/>
    </source>
</evidence>
<dbReference type="InterPro" id="IPR003594">
    <property type="entry name" value="HATPase_dom"/>
</dbReference>
<dbReference type="InterPro" id="IPR033463">
    <property type="entry name" value="sCache_3"/>
</dbReference>
<comment type="caution">
    <text evidence="16">The sequence shown here is derived from an EMBL/GenBank/DDBJ whole genome shotgun (WGS) entry which is preliminary data.</text>
</comment>
<comment type="subcellular location">
    <subcellularLocation>
        <location evidence="2">Cell membrane</location>
        <topology evidence="2">Multi-pass membrane protein</topology>
    </subcellularLocation>
</comment>
<dbReference type="PANTHER" id="PTHR43547">
    <property type="entry name" value="TWO-COMPONENT HISTIDINE KINASE"/>
    <property type="match status" value="1"/>
</dbReference>
<dbReference type="SUPFAM" id="SSF55890">
    <property type="entry name" value="Sporulation response regulatory protein Spo0B"/>
    <property type="match status" value="1"/>
</dbReference>
<evidence type="ECO:0000256" key="6">
    <source>
        <dbReference type="ARBA" id="ARBA00022679"/>
    </source>
</evidence>
<feature type="transmembrane region" description="Helical" evidence="14">
    <location>
        <begin position="28"/>
        <end position="51"/>
    </location>
</feature>
<dbReference type="Proteomes" id="UP001201549">
    <property type="component" value="Unassembled WGS sequence"/>
</dbReference>
<evidence type="ECO:0000256" key="12">
    <source>
        <dbReference type="ARBA" id="ARBA00023012"/>
    </source>
</evidence>
<dbReference type="GO" id="GO:0016301">
    <property type="term" value="F:kinase activity"/>
    <property type="evidence" value="ECO:0007669"/>
    <property type="project" value="UniProtKB-KW"/>
</dbReference>
<dbReference type="InterPro" id="IPR036890">
    <property type="entry name" value="HATPase_C_sf"/>
</dbReference>
<evidence type="ECO:0000256" key="14">
    <source>
        <dbReference type="SAM" id="Phobius"/>
    </source>
</evidence>
<keyword evidence="6" id="KW-0808">Transferase</keyword>
<protein>
    <recommendedName>
        <fullName evidence="3">histidine kinase</fullName>
        <ecNumber evidence="3">2.7.13.3</ecNumber>
    </recommendedName>
</protein>
<proteinExistence type="predicted"/>
<keyword evidence="17" id="KW-1185">Reference proteome</keyword>
<keyword evidence="11 14" id="KW-1133">Transmembrane helix</keyword>
<dbReference type="Gene3D" id="3.30.450.20">
    <property type="entry name" value="PAS domain"/>
    <property type="match status" value="2"/>
</dbReference>
<dbReference type="SUPFAM" id="SSF55874">
    <property type="entry name" value="ATPase domain of HSP90 chaperone/DNA topoisomerase II/histidine kinase"/>
    <property type="match status" value="1"/>
</dbReference>
<evidence type="ECO:0000256" key="10">
    <source>
        <dbReference type="ARBA" id="ARBA00022840"/>
    </source>
</evidence>
<feature type="domain" description="Histidine kinase" evidence="15">
    <location>
        <begin position="354"/>
        <end position="550"/>
    </location>
</feature>
<evidence type="ECO:0000256" key="11">
    <source>
        <dbReference type="ARBA" id="ARBA00022989"/>
    </source>
</evidence>
<evidence type="ECO:0000313" key="16">
    <source>
        <dbReference type="EMBL" id="MCS4555878.1"/>
    </source>
</evidence>
<evidence type="ECO:0000256" key="9">
    <source>
        <dbReference type="ARBA" id="ARBA00022777"/>
    </source>
</evidence>
<gene>
    <name evidence="16" type="ORF">L9G74_05450</name>
</gene>
<keyword evidence="10" id="KW-0067">ATP-binding</keyword>
<keyword evidence="12" id="KW-0902">Two-component regulatory system</keyword>
<dbReference type="PANTHER" id="PTHR43547:SF10">
    <property type="entry name" value="SENSOR HISTIDINE KINASE DCUS"/>
    <property type="match status" value="1"/>
</dbReference>
<evidence type="ECO:0000256" key="7">
    <source>
        <dbReference type="ARBA" id="ARBA00022692"/>
    </source>
</evidence>
<dbReference type="Gene3D" id="1.10.287.130">
    <property type="match status" value="1"/>
</dbReference>
<evidence type="ECO:0000256" key="4">
    <source>
        <dbReference type="ARBA" id="ARBA00022475"/>
    </source>
</evidence>
<name>A0ABT2FHZ0_9GAMM</name>
<evidence type="ECO:0000256" key="2">
    <source>
        <dbReference type="ARBA" id="ARBA00004651"/>
    </source>
</evidence>
<accession>A0ABT2FHZ0</accession>
<organism evidence="16 17">
    <name type="scientific">Shewanella electrica</name>
    <dbReference type="NCBI Taxonomy" id="515560"/>
    <lineage>
        <taxon>Bacteria</taxon>
        <taxon>Pseudomonadati</taxon>
        <taxon>Pseudomonadota</taxon>
        <taxon>Gammaproteobacteria</taxon>
        <taxon>Alteromonadales</taxon>
        <taxon>Shewanellaceae</taxon>
        <taxon>Shewanella</taxon>
    </lineage>
</organism>
<dbReference type="EMBL" id="JAKOGG010000003">
    <property type="protein sequence ID" value="MCS4555878.1"/>
    <property type="molecule type" value="Genomic_DNA"/>
</dbReference>
<dbReference type="SUPFAM" id="SSF103190">
    <property type="entry name" value="Sensory domain-like"/>
    <property type="match status" value="1"/>
</dbReference>
<keyword evidence="9 16" id="KW-0418">Kinase</keyword>
<keyword evidence="13 14" id="KW-0472">Membrane</keyword>